<name>A0A9R1BLG3_TRITD</name>
<dbReference type="AlphaFoldDB" id="A0A9R1BLG3"/>
<dbReference type="Gramene" id="TRITD7Av1G075170.5">
    <property type="protein sequence ID" value="TRITD7Av1G075170.5"/>
    <property type="gene ID" value="TRITD7Av1G075170"/>
</dbReference>
<dbReference type="Gene3D" id="1.10.132.70">
    <property type="match status" value="1"/>
</dbReference>
<evidence type="ECO:0000313" key="2">
    <source>
        <dbReference type="Proteomes" id="UP000324705"/>
    </source>
</evidence>
<gene>
    <name evidence="1" type="ORF">TRITD_7Av1G075170</name>
</gene>
<protein>
    <submittedName>
        <fullName evidence="1">Uncharacterized protein</fullName>
    </submittedName>
</protein>
<keyword evidence="2" id="KW-1185">Reference proteome</keyword>
<dbReference type="EMBL" id="LT934123">
    <property type="protein sequence ID" value="VAI73025.1"/>
    <property type="molecule type" value="Genomic_DNA"/>
</dbReference>
<evidence type="ECO:0000313" key="1">
    <source>
        <dbReference type="EMBL" id="VAI73025.1"/>
    </source>
</evidence>
<reference evidence="1 2" key="1">
    <citation type="submission" date="2017-09" db="EMBL/GenBank/DDBJ databases">
        <authorList>
            <consortium name="International Durum Wheat Genome Sequencing Consortium (IDWGSC)"/>
            <person name="Milanesi L."/>
        </authorList>
    </citation>
    <scope>NUCLEOTIDE SEQUENCE [LARGE SCALE GENOMIC DNA]</scope>
    <source>
        <strain evidence="2">cv. Svevo</strain>
    </source>
</reference>
<proteinExistence type="predicted"/>
<accession>A0A9R1BLG3</accession>
<dbReference type="Proteomes" id="UP000324705">
    <property type="component" value="Chromosome 7A"/>
</dbReference>
<sequence>MYAVYIICHSIFCKLSLILLDLTNKRKGPDALSLLKRIFGIKECCIKFFQCDCHGSSRPNSNCLYHWMLQLVKNLVRNSKRCQYKKLFLKHCSVKSKFATI</sequence>
<organism evidence="1 2">
    <name type="scientific">Triticum turgidum subsp. durum</name>
    <name type="common">Durum wheat</name>
    <name type="synonym">Triticum durum</name>
    <dbReference type="NCBI Taxonomy" id="4567"/>
    <lineage>
        <taxon>Eukaryota</taxon>
        <taxon>Viridiplantae</taxon>
        <taxon>Streptophyta</taxon>
        <taxon>Embryophyta</taxon>
        <taxon>Tracheophyta</taxon>
        <taxon>Spermatophyta</taxon>
        <taxon>Magnoliopsida</taxon>
        <taxon>Liliopsida</taxon>
        <taxon>Poales</taxon>
        <taxon>Poaceae</taxon>
        <taxon>BOP clade</taxon>
        <taxon>Pooideae</taxon>
        <taxon>Triticodae</taxon>
        <taxon>Triticeae</taxon>
        <taxon>Triticinae</taxon>
        <taxon>Triticum</taxon>
    </lineage>
</organism>